<proteinExistence type="predicted"/>
<dbReference type="EMBL" id="JAJVCN010000001">
    <property type="protein sequence ID" value="MCE7003398.1"/>
    <property type="molecule type" value="Genomic_DNA"/>
</dbReference>
<comment type="caution">
    <text evidence="1">The sequence shown here is derived from an EMBL/GenBank/DDBJ whole genome shotgun (WGS) entry which is preliminary data.</text>
</comment>
<protein>
    <recommendedName>
        <fullName evidence="3">Alpha/beta hydrolase family protein</fullName>
    </recommendedName>
</protein>
<keyword evidence="2" id="KW-1185">Reference proteome</keyword>
<dbReference type="InterPro" id="IPR029058">
    <property type="entry name" value="AB_hydrolase_fold"/>
</dbReference>
<gene>
    <name evidence="1" type="ORF">LWC34_11240</name>
</gene>
<name>A0ABS8Z684_9PSEU</name>
<accession>A0ABS8Z684</accession>
<dbReference type="Proteomes" id="UP001521150">
    <property type="component" value="Unassembled WGS sequence"/>
</dbReference>
<dbReference type="SUPFAM" id="SSF53474">
    <property type="entry name" value="alpha/beta-Hydrolases"/>
    <property type="match status" value="1"/>
</dbReference>
<evidence type="ECO:0000313" key="1">
    <source>
        <dbReference type="EMBL" id="MCE7003398.1"/>
    </source>
</evidence>
<evidence type="ECO:0000313" key="2">
    <source>
        <dbReference type="Proteomes" id="UP001521150"/>
    </source>
</evidence>
<organism evidence="1 2">
    <name type="scientific">Kibdelosporangium philippinense</name>
    <dbReference type="NCBI Taxonomy" id="211113"/>
    <lineage>
        <taxon>Bacteria</taxon>
        <taxon>Bacillati</taxon>
        <taxon>Actinomycetota</taxon>
        <taxon>Actinomycetes</taxon>
        <taxon>Pseudonocardiales</taxon>
        <taxon>Pseudonocardiaceae</taxon>
        <taxon>Kibdelosporangium</taxon>
    </lineage>
</organism>
<sequence>MIDLPDGRQLDVLVTGPENGTPLVLHHRTPGSCVQISVLQRTAHEHGLRLVTFSRPGWGRSTRQPGRTVASAAGDVEGILDHLAEPRCLMMGWFRRRAARAGLWRVAAGSGDGRAVDRQPRAFRHPGLFQEHGGVERKQVQNHRGAW</sequence>
<dbReference type="Gene3D" id="3.40.50.1820">
    <property type="entry name" value="alpha/beta hydrolase"/>
    <property type="match status" value="1"/>
</dbReference>
<dbReference type="RefSeq" id="WP_233724926.1">
    <property type="nucleotide sequence ID" value="NZ_JAJVCN010000001.1"/>
</dbReference>
<evidence type="ECO:0008006" key="3">
    <source>
        <dbReference type="Google" id="ProtNLM"/>
    </source>
</evidence>
<reference evidence="1 2" key="1">
    <citation type="submission" date="2021-12" db="EMBL/GenBank/DDBJ databases">
        <title>Genome sequence of Kibdelosporangium philippinense ATCC 49844.</title>
        <authorList>
            <person name="Fedorov E.A."/>
            <person name="Omeragic M."/>
            <person name="Shalygina K.F."/>
            <person name="Maclea K.S."/>
        </authorList>
    </citation>
    <scope>NUCLEOTIDE SEQUENCE [LARGE SCALE GENOMIC DNA]</scope>
    <source>
        <strain evidence="1 2">ATCC 49844</strain>
    </source>
</reference>